<organism evidence="2">
    <name type="scientific">Paenibacillus ihbetae</name>
    <dbReference type="NCBI Taxonomy" id="1870820"/>
    <lineage>
        <taxon>Bacteria</taxon>
        <taxon>Bacillati</taxon>
        <taxon>Bacillota</taxon>
        <taxon>Bacilli</taxon>
        <taxon>Bacillales</taxon>
        <taxon>Paenibacillaceae</taxon>
        <taxon>Paenibacillus</taxon>
    </lineage>
</organism>
<dbReference type="AlphaFoldDB" id="A0A1B2E8E6"/>
<sequence length="922" mass="101445">MKAYDAEFAKSLTVVLHSEFYIGEALFQIVFLKKKEGLVVAGKWVNPNISFELNEVADNFGILLPEFLNFELVIESIGIQYFSDENRFVFQGDIRHFGNLSLEAWKNPNQPAGSYKLALDYDRRLELSSLPIIGRFCNPGDGFIFKGLDLRYTANVDFKFSFLAQLVIKQLAVNLDIEYIQSLKNKLALPQLPENASQLPKNTIHWLDIHKGFGVLYFSKIGVSLVESEVTLYLDASFTISLIRLDFYELNVSTSLKDLSDFDFGLSGLMVTLEKPGFSLTGGLYKSPEEKTLYNGVLGIKIGQYSLQALGSYGEMPGSGEMTFFAYLMLGLPLGGPPFFFVNGLAFGLGVNRSLKLPDLTQVRSFPLVQAAMGDNTALRPDTPPMVVLGALSKSIVPASGQYFISAGVRFTTYGVLESFALLNIEMGNRLVISLLGLSNASMPPKVTGVSPIMRAELALKAVFDPGNGELLIMAALTDRSFLFDPACKLKGGFAIGFWFSGTYKGDFIITLGGCHHPAFHNIHYPIIPTLGVSWIINRNISIKGDAYFAVTPSCMMAGVSLQLLFESGNLKAWFYAAADFILKWKPFFYQARVRVSVGVSYRVKIFGIGKTFKVEMGADLSLWGPKFSGKVRINWTIISFTIGFGDDHPRETRTIGWDEFADSFIPGSFGDGRARLALGSSTAAGAARLGSISIISGLLNQYQKADGKVVYIVDGFRAGFKIEQKTPCSDLYFNGQRLLRNKTEFGIVPMGLSNVRMEQHVTIKRLEDDQALPFLQAVPEVRNMPSALWGNRAPGPDAPLMRDMPVGMSITVQNPVSLIHILPREGSYAESVLSSSELIIRTAVYHSPAFEPPKVFPSEPETVLNVIKTTIGSNPRRDQLLMDTAAAFGTWNQVQTRALSDDPQAVLFAVPVLRTTGSHGS</sequence>
<protein>
    <recommendedName>
        <fullName evidence="1">DUF6603 domain-containing protein</fullName>
    </recommendedName>
</protein>
<proteinExistence type="predicted"/>
<evidence type="ECO:0000259" key="1">
    <source>
        <dbReference type="Pfam" id="PF20248"/>
    </source>
</evidence>
<reference evidence="2" key="1">
    <citation type="submission" date="2016-08" db="EMBL/GenBank/DDBJ databases">
        <title>Complete Genome Seqeunce of Paenibacillus sp. nov. IHBB 9852 from high altitute lake of Indian trans-Himalayas.</title>
        <authorList>
            <person name="Kiran S."/>
            <person name="Swarnkar M.K."/>
            <person name="Rana A."/>
            <person name="Tewari R."/>
            <person name="Gulati A."/>
        </authorList>
    </citation>
    <scope>NUCLEOTIDE SEQUENCE [LARGE SCALE GENOMIC DNA]</scope>
    <source>
        <strain evidence="2">IHBB 9852</strain>
    </source>
</reference>
<dbReference type="KEGG" id="pib:BBD41_28745"/>
<accession>A0A1B2E8E6</accession>
<name>A0A1B2E8E6_9BACL</name>
<dbReference type="EMBL" id="CP016809">
    <property type="protein sequence ID" value="ANY76244.1"/>
    <property type="molecule type" value="Genomic_DNA"/>
</dbReference>
<evidence type="ECO:0000313" key="2">
    <source>
        <dbReference type="EMBL" id="ANY76244.1"/>
    </source>
</evidence>
<dbReference type="RefSeq" id="WP_099480246.1">
    <property type="nucleotide sequence ID" value="NZ_CP016809.1"/>
</dbReference>
<dbReference type="Pfam" id="PF20248">
    <property type="entry name" value="DUF6603"/>
    <property type="match status" value="1"/>
</dbReference>
<dbReference type="InterPro" id="IPR046538">
    <property type="entry name" value="DUF6603"/>
</dbReference>
<feature type="domain" description="DUF6603" evidence="1">
    <location>
        <begin position="209"/>
        <end position="674"/>
    </location>
</feature>
<gene>
    <name evidence="2" type="ORF">BBD41_28745</name>
</gene>
<dbReference type="GeneID" id="48312300"/>